<sequence>MEIEVINMPKDNSHPYALHIHEGNSCGNNDFESAKGHYNTKNQPHPMHAGDLPPLFSNDGYSYMRLYTNKFTPEQVIGRTVIIHNGADDFKTQPSGNSGAKMACGVIVNSNNNRFYN</sequence>
<dbReference type="InterPro" id="IPR024134">
    <property type="entry name" value="SOD_Cu/Zn_/chaperone"/>
</dbReference>
<reference evidence="2" key="1">
    <citation type="submission" date="2019-08" db="EMBL/GenBank/DDBJ databases">
        <authorList>
            <person name="Kucharzyk K."/>
            <person name="Murdoch R.W."/>
            <person name="Higgins S."/>
            <person name="Loffler F."/>
        </authorList>
    </citation>
    <scope>NUCLEOTIDE SEQUENCE</scope>
</reference>
<dbReference type="GO" id="GO:0005507">
    <property type="term" value="F:copper ion binding"/>
    <property type="evidence" value="ECO:0007669"/>
    <property type="project" value="InterPro"/>
</dbReference>
<evidence type="ECO:0000259" key="1">
    <source>
        <dbReference type="Pfam" id="PF00080"/>
    </source>
</evidence>
<dbReference type="EMBL" id="VSSQ01104513">
    <property type="protein sequence ID" value="MPN44967.1"/>
    <property type="molecule type" value="Genomic_DNA"/>
</dbReference>
<feature type="domain" description="Superoxide dismutase copper/zinc binding" evidence="1">
    <location>
        <begin position="7"/>
        <end position="107"/>
    </location>
</feature>
<comment type="caution">
    <text evidence="2">The sequence shown here is derived from an EMBL/GenBank/DDBJ whole genome shotgun (WGS) entry which is preliminary data.</text>
</comment>
<dbReference type="InterPro" id="IPR001424">
    <property type="entry name" value="SOD_Cu_Zn_dom"/>
</dbReference>
<organism evidence="2">
    <name type="scientific">bioreactor metagenome</name>
    <dbReference type="NCBI Taxonomy" id="1076179"/>
    <lineage>
        <taxon>unclassified sequences</taxon>
        <taxon>metagenomes</taxon>
        <taxon>ecological metagenomes</taxon>
    </lineage>
</organism>
<dbReference type="GO" id="GO:0006801">
    <property type="term" value="P:superoxide metabolic process"/>
    <property type="evidence" value="ECO:0007669"/>
    <property type="project" value="InterPro"/>
</dbReference>
<dbReference type="Pfam" id="PF00080">
    <property type="entry name" value="Sod_Cu"/>
    <property type="match status" value="1"/>
</dbReference>
<proteinExistence type="predicted"/>
<evidence type="ECO:0000313" key="2">
    <source>
        <dbReference type="EMBL" id="MPN44967.1"/>
    </source>
</evidence>
<dbReference type="InterPro" id="IPR036423">
    <property type="entry name" value="SOD-like_Cu/Zn_dom_sf"/>
</dbReference>
<dbReference type="SUPFAM" id="SSF49329">
    <property type="entry name" value="Cu,Zn superoxide dismutase-like"/>
    <property type="match status" value="1"/>
</dbReference>
<dbReference type="PANTHER" id="PTHR10003">
    <property type="entry name" value="SUPEROXIDE DISMUTASE CU-ZN -RELATED"/>
    <property type="match status" value="1"/>
</dbReference>
<gene>
    <name evidence="2" type="primary">yojM</name>
    <name evidence="2" type="ORF">SDC9_192534</name>
</gene>
<protein>
    <submittedName>
        <fullName evidence="2">Superoxide dismutase-like protein YojM</fullName>
    </submittedName>
</protein>
<name>A0A645I109_9ZZZZ</name>
<accession>A0A645I109</accession>
<dbReference type="Gene3D" id="2.60.40.200">
    <property type="entry name" value="Superoxide dismutase, copper/zinc binding domain"/>
    <property type="match status" value="1"/>
</dbReference>
<dbReference type="AlphaFoldDB" id="A0A645I109"/>